<dbReference type="Proteomes" id="UP000037446">
    <property type="component" value="Unassembled WGS sequence"/>
</dbReference>
<sequence>MSIPDPASEPQGAGHDSLREALAHGNASLARITPILTHLLATPDHSLFSDEIVARVRGMCHHLAWQVLRAQAEAAGQSERETFVERHGEALAEHFVGRPALLAHCHSLAIEWQLAEALEVRSGTDPVLSPLVQELIAHDDDGVSGAAMAALTAQARFAQTQRRMELPLSELPGDLLHDLLVGWREFSNQLRSDAMMRAETKLRSSFDEGAGRLSLLARVVTGMGAAGARALDIDRAGVALFLTALATRSGQSRTAAVLSTNNRQTARLALGLRAAGLSGEDAERQVLRINPQAEPPAEAVTIDPDDARRLIADTPLTEVD</sequence>
<evidence type="ECO:0000313" key="2">
    <source>
        <dbReference type="Proteomes" id="UP000037446"/>
    </source>
</evidence>
<protein>
    <recommendedName>
        <fullName evidence="3">DUF2336 domain-containing protein</fullName>
    </recommendedName>
</protein>
<accession>A0A0L1KBN3</accession>
<organism evidence="1 2">
    <name type="scientific">Qipengyuania citrea LAMA 915</name>
    <dbReference type="NCBI Taxonomy" id="1306953"/>
    <lineage>
        <taxon>Bacteria</taxon>
        <taxon>Pseudomonadati</taxon>
        <taxon>Pseudomonadota</taxon>
        <taxon>Alphaproteobacteria</taxon>
        <taxon>Sphingomonadales</taxon>
        <taxon>Erythrobacteraceae</taxon>
        <taxon>Qipengyuania</taxon>
    </lineage>
</organism>
<dbReference type="PATRIC" id="fig|1306953.7.peg.2390"/>
<evidence type="ECO:0000313" key="1">
    <source>
        <dbReference type="EMBL" id="KNH01294.1"/>
    </source>
</evidence>
<reference evidence="1" key="1">
    <citation type="submission" date="2015-02" db="EMBL/GenBank/DDBJ databases">
        <authorList>
            <person name="Chooi Y.-H."/>
        </authorList>
    </citation>
    <scope>NUCLEOTIDE SEQUENCE [LARGE SCALE GENOMIC DNA]</scope>
    <source>
        <strain evidence="1">LAMA 915</strain>
    </source>
</reference>
<evidence type="ECO:0008006" key="3">
    <source>
        <dbReference type="Google" id="ProtNLM"/>
    </source>
</evidence>
<dbReference type="EMBL" id="JYNE01000027">
    <property type="protein sequence ID" value="KNH01294.1"/>
    <property type="molecule type" value="Genomic_DNA"/>
</dbReference>
<dbReference type="RefSeq" id="WP_050601241.1">
    <property type="nucleotide sequence ID" value="NZ_JYNE01000027.1"/>
</dbReference>
<name>A0A0L1KBN3_9SPHN</name>
<gene>
    <name evidence="1" type="ORF">J121_2312</name>
</gene>
<dbReference type="AlphaFoldDB" id="A0A0L1KBN3"/>
<proteinExistence type="predicted"/>
<comment type="caution">
    <text evidence="1">The sequence shown here is derived from an EMBL/GenBank/DDBJ whole genome shotgun (WGS) entry which is preliminary data.</text>
</comment>
<dbReference type="STRING" id="1306953.J121_2312"/>